<feature type="compositionally biased region" description="Low complexity" evidence="1">
    <location>
        <begin position="48"/>
        <end position="58"/>
    </location>
</feature>
<evidence type="ECO:0000313" key="2">
    <source>
        <dbReference type="EMBL" id="KAK3870998.1"/>
    </source>
</evidence>
<sequence length="87" mass="9842">MGGQVDFTNTHRYQTWAADLKPGFIIRTTHLENKRCYCKVPWVSSSSFGSSPSESFSFNPNGELTSSSRSSSIFEYHFLTRPARNIS</sequence>
<name>A0AAE1KFA0_PETCI</name>
<reference evidence="2" key="1">
    <citation type="submission" date="2023-10" db="EMBL/GenBank/DDBJ databases">
        <title>Genome assemblies of two species of porcelain crab, Petrolisthes cinctipes and Petrolisthes manimaculis (Anomura: Porcellanidae).</title>
        <authorList>
            <person name="Angst P."/>
        </authorList>
    </citation>
    <scope>NUCLEOTIDE SEQUENCE</scope>
    <source>
        <strain evidence="2">PB745_01</strain>
        <tissue evidence="2">Gill</tissue>
    </source>
</reference>
<accession>A0AAE1KFA0</accession>
<dbReference type="Proteomes" id="UP001286313">
    <property type="component" value="Unassembled WGS sequence"/>
</dbReference>
<keyword evidence="3" id="KW-1185">Reference proteome</keyword>
<dbReference type="AlphaFoldDB" id="A0AAE1KFA0"/>
<feature type="region of interest" description="Disordered" evidence="1">
    <location>
        <begin position="48"/>
        <end position="70"/>
    </location>
</feature>
<feature type="compositionally biased region" description="Polar residues" evidence="1">
    <location>
        <begin position="59"/>
        <end position="70"/>
    </location>
</feature>
<organism evidence="2 3">
    <name type="scientific">Petrolisthes cinctipes</name>
    <name type="common">Flat porcelain crab</name>
    <dbReference type="NCBI Taxonomy" id="88211"/>
    <lineage>
        <taxon>Eukaryota</taxon>
        <taxon>Metazoa</taxon>
        <taxon>Ecdysozoa</taxon>
        <taxon>Arthropoda</taxon>
        <taxon>Crustacea</taxon>
        <taxon>Multicrustacea</taxon>
        <taxon>Malacostraca</taxon>
        <taxon>Eumalacostraca</taxon>
        <taxon>Eucarida</taxon>
        <taxon>Decapoda</taxon>
        <taxon>Pleocyemata</taxon>
        <taxon>Anomura</taxon>
        <taxon>Galatheoidea</taxon>
        <taxon>Porcellanidae</taxon>
        <taxon>Petrolisthes</taxon>
    </lineage>
</organism>
<protein>
    <submittedName>
        <fullName evidence="2">Uncharacterized protein</fullName>
    </submittedName>
</protein>
<gene>
    <name evidence="2" type="ORF">Pcinc_023831</name>
</gene>
<proteinExistence type="predicted"/>
<evidence type="ECO:0000256" key="1">
    <source>
        <dbReference type="SAM" id="MobiDB-lite"/>
    </source>
</evidence>
<comment type="caution">
    <text evidence="2">The sequence shown here is derived from an EMBL/GenBank/DDBJ whole genome shotgun (WGS) entry which is preliminary data.</text>
</comment>
<evidence type="ECO:0000313" key="3">
    <source>
        <dbReference type="Proteomes" id="UP001286313"/>
    </source>
</evidence>
<dbReference type="EMBL" id="JAWQEG010002579">
    <property type="protein sequence ID" value="KAK3870998.1"/>
    <property type="molecule type" value="Genomic_DNA"/>
</dbReference>